<dbReference type="SMART" id="SM00418">
    <property type="entry name" value="HTH_ARSR"/>
    <property type="match status" value="1"/>
</dbReference>
<reference evidence="5 6" key="1">
    <citation type="submission" date="2020-08" db="EMBL/GenBank/DDBJ databases">
        <title>Genomic Encyclopedia of Type Strains, Phase III (KMG-III): the genomes of soil and plant-associated and newly described type strains.</title>
        <authorList>
            <person name="Whitman W."/>
        </authorList>
    </citation>
    <scope>NUCLEOTIDE SEQUENCE [LARGE SCALE GENOMIC DNA]</scope>
    <source>
        <strain evidence="5 6">CECT 3265</strain>
    </source>
</reference>
<dbReference type="InterPro" id="IPR011991">
    <property type="entry name" value="ArsR-like_HTH"/>
</dbReference>
<proteinExistence type="predicted"/>
<evidence type="ECO:0000256" key="1">
    <source>
        <dbReference type="ARBA" id="ARBA00023015"/>
    </source>
</evidence>
<protein>
    <recommendedName>
        <fullName evidence="4">HTH arsR-type domain-containing protein</fullName>
    </recommendedName>
</protein>
<evidence type="ECO:0000313" key="6">
    <source>
        <dbReference type="Proteomes" id="UP000556436"/>
    </source>
</evidence>
<dbReference type="Proteomes" id="UP000556436">
    <property type="component" value="Unassembled WGS sequence"/>
</dbReference>
<keyword evidence="1" id="KW-0805">Transcription regulation</keyword>
<dbReference type="AlphaFoldDB" id="A0A7W7L9P8"/>
<keyword evidence="6" id="KW-1185">Reference proteome</keyword>
<comment type="caution">
    <text evidence="5">The sequence shown here is derived from an EMBL/GenBank/DDBJ whole genome shotgun (WGS) entry which is preliminary data.</text>
</comment>
<dbReference type="CDD" id="cd00090">
    <property type="entry name" value="HTH_ARSR"/>
    <property type="match status" value="1"/>
</dbReference>
<dbReference type="Pfam" id="PF12840">
    <property type="entry name" value="HTH_20"/>
    <property type="match status" value="1"/>
</dbReference>
<dbReference type="EMBL" id="JACHJG010000003">
    <property type="protein sequence ID" value="MBB4885686.1"/>
    <property type="molecule type" value="Genomic_DNA"/>
</dbReference>
<organism evidence="5 6">
    <name type="scientific">Streptomyces netropsis</name>
    <name type="common">Streptoverticillium netropsis</name>
    <dbReference type="NCBI Taxonomy" id="55404"/>
    <lineage>
        <taxon>Bacteria</taxon>
        <taxon>Bacillati</taxon>
        <taxon>Actinomycetota</taxon>
        <taxon>Actinomycetes</taxon>
        <taxon>Kitasatosporales</taxon>
        <taxon>Streptomycetaceae</taxon>
        <taxon>Streptomyces</taxon>
    </lineage>
</organism>
<dbReference type="InterPro" id="IPR045981">
    <property type="entry name" value="DUF5937"/>
</dbReference>
<dbReference type="Pfam" id="PF19361">
    <property type="entry name" value="DUF5937"/>
    <property type="match status" value="1"/>
</dbReference>
<dbReference type="GO" id="GO:0003700">
    <property type="term" value="F:DNA-binding transcription factor activity"/>
    <property type="evidence" value="ECO:0007669"/>
    <property type="project" value="InterPro"/>
</dbReference>
<evidence type="ECO:0000259" key="4">
    <source>
        <dbReference type="PROSITE" id="PS50987"/>
    </source>
</evidence>
<dbReference type="InterPro" id="IPR036390">
    <property type="entry name" value="WH_DNA-bd_sf"/>
</dbReference>
<dbReference type="PROSITE" id="PS50987">
    <property type="entry name" value="HTH_ARSR_2"/>
    <property type="match status" value="1"/>
</dbReference>
<dbReference type="InterPro" id="IPR051011">
    <property type="entry name" value="Metal_resp_trans_reg"/>
</dbReference>
<dbReference type="RefSeq" id="WP_184732471.1">
    <property type="nucleotide sequence ID" value="NZ_BMRW01000010.1"/>
</dbReference>
<dbReference type="PANTHER" id="PTHR43132">
    <property type="entry name" value="ARSENICAL RESISTANCE OPERON REPRESSOR ARSR-RELATED"/>
    <property type="match status" value="1"/>
</dbReference>
<name>A0A7W7L9P8_STRNE</name>
<evidence type="ECO:0000256" key="3">
    <source>
        <dbReference type="ARBA" id="ARBA00023163"/>
    </source>
</evidence>
<keyword evidence="2" id="KW-0238">DNA-binding</keyword>
<keyword evidence="3" id="KW-0804">Transcription</keyword>
<dbReference type="PANTHER" id="PTHR43132:SF6">
    <property type="entry name" value="HTH-TYPE TRANSCRIPTIONAL REPRESSOR CZRA"/>
    <property type="match status" value="1"/>
</dbReference>
<sequence length="327" mass="35786">MPFHMRFGADDLLRCRFGISPLWETHQALYTLLRPERHGYHLPWLRRMREAVDRLDLARMSLLAPAASGGYHPDFLCPPPVGPLSSFEDELTRVRATDPAVVRAELARSMADTPGAAESVHGRALLADPERALGELTGLLEQAWLTLLAPDWPRLRALLEADVAFHTRRLAEGGLERLFADLHPRLIWSDGTLTITNRGDHVRELGGQGLMLVPSVFAWPEVIGGFDAPWQATVIYPARGIGGLWAEPDAETSDALVRLLGPNRAAVLSALDEPASTTTLAHRHGLALSSVSAHLSVLRAAGLLASRRHGHQVLYERTPLGMALAGR</sequence>
<gene>
    <name evidence="5" type="ORF">FHS38_001715</name>
</gene>
<dbReference type="InterPro" id="IPR001845">
    <property type="entry name" value="HTH_ArsR_DNA-bd_dom"/>
</dbReference>
<feature type="domain" description="HTH arsR-type" evidence="4">
    <location>
        <begin position="244"/>
        <end position="327"/>
    </location>
</feature>
<accession>A0A7W7L9P8</accession>
<dbReference type="GO" id="GO:0003677">
    <property type="term" value="F:DNA binding"/>
    <property type="evidence" value="ECO:0007669"/>
    <property type="project" value="UniProtKB-KW"/>
</dbReference>
<evidence type="ECO:0000256" key="2">
    <source>
        <dbReference type="ARBA" id="ARBA00023125"/>
    </source>
</evidence>
<evidence type="ECO:0000313" key="5">
    <source>
        <dbReference type="EMBL" id="MBB4885686.1"/>
    </source>
</evidence>
<dbReference type="InterPro" id="IPR036388">
    <property type="entry name" value="WH-like_DNA-bd_sf"/>
</dbReference>
<dbReference type="SUPFAM" id="SSF46785">
    <property type="entry name" value="Winged helix' DNA-binding domain"/>
    <property type="match status" value="1"/>
</dbReference>
<dbReference type="Gene3D" id="1.10.10.10">
    <property type="entry name" value="Winged helix-like DNA-binding domain superfamily/Winged helix DNA-binding domain"/>
    <property type="match status" value="1"/>
</dbReference>